<feature type="transmembrane region" description="Helical" evidence="11">
    <location>
        <begin position="465"/>
        <end position="486"/>
    </location>
</feature>
<dbReference type="GO" id="GO:0043190">
    <property type="term" value="C:ATP-binding cassette (ABC) transporter complex"/>
    <property type="evidence" value="ECO:0007669"/>
    <property type="project" value="InterPro"/>
</dbReference>
<dbReference type="InterPro" id="IPR001638">
    <property type="entry name" value="Solute-binding_3/MltF_N"/>
</dbReference>
<feature type="transmembrane region" description="Helical" evidence="11">
    <location>
        <begin position="330"/>
        <end position="351"/>
    </location>
</feature>
<accession>A0A2G5NW69</accession>
<evidence type="ECO:0000256" key="11">
    <source>
        <dbReference type="RuleBase" id="RU363032"/>
    </source>
</evidence>
<dbReference type="InterPro" id="IPR035906">
    <property type="entry name" value="MetI-like_sf"/>
</dbReference>
<keyword evidence="3 11" id="KW-0813">Transport</keyword>
<keyword evidence="8 11" id="KW-1133">Transmembrane helix</keyword>
<feature type="transmembrane region" description="Helical" evidence="11">
    <location>
        <begin position="438"/>
        <end position="459"/>
    </location>
</feature>
<evidence type="ECO:0000313" key="13">
    <source>
        <dbReference type="EMBL" id="RAI79637.1"/>
    </source>
</evidence>
<dbReference type="GO" id="GO:0015276">
    <property type="term" value="F:ligand-gated monoatomic ion channel activity"/>
    <property type="evidence" value="ECO:0007669"/>
    <property type="project" value="InterPro"/>
</dbReference>
<evidence type="ECO:0000256" key="9">
    <source>
        <dbReference type="ARBA" id="ARBA00023112"/>
    </source>
</evidence>
<organism evidence="13 14">
    <name type="scientific">Macrococcoides goetzii</name>
    <dbReference type="NCBI Taxonomy" id="1891097"/>
    <lineage>
        <taxon>Bacteria</taxon>
        <taxon>Bacillati</taxon>
        <taxon>Bacillota</taxon>
        <taxon>Bacilli</taxon>
        <taxon>Bacillales</taxon>
        <taxon>Staphylococcaceae</taxon>
        <taxon>Macrococcoides</taxon>
    </lineage>
</organism>
<evidence type="ECO:0000256" key="5">
    <source>
        <dbReference type="ARBA" id="ARBA00022596"/>
    </source>
</evidence>
<feature type="transmembrane region" description="Helical" evidence="11">
    <location>
        <begin position="289"/>
        <end position="318"/>
    </location>
</feature>
<evidence type="ECO:0000256" key="1">
    <source>
        <dbReference type="ARBA" id="ARBA00004651"/>
    </source>
</evidence>
<keyword evidence="7" id="KW-0029">Amino-acid transport</keyword>
<evidence type="ECO:0000256" key="3">
    <source>
        <dbReference type="ARBA" id="ARBA00022448"/>
    </source>
</evidence>
<evidence type="ECO:0000256" key="4">
    <source>
        <dbReference type="ARBA" id="ARBA00022475"/>
    </source>
</evidence>
<gene>
    <name evidence="13" type="ORF">BFS35_010855</name>
</gene>
<keyword evidence="14" id="KW-1185">Reference proteome</keyword>
<keyword evidence="9" id="KW-0921">Nickel transport</keyword>
<keyword evidence="10 11" id="KW-0472">Membrane</keyword>
<dbReference type="InterPro" id="IPR000515">
    <property type="entry name" value="MetI-like"/>
</dbReference>
<comment type="subcellular location">
    <subcellularLocation>
        <location evidence="1 11">Cell membrane</location>
        <topology evidence="1 11">Multi-pass membrane protein</topology>
    </subcellularLocation>
</comment>
<name>A0A2G5NW69_9STAP</name>
<evidence type="ECO:0000256" key="8">
    <source>
        <dbReference type="ARBA" id="ARBA00022989"/>
    </source>
</evidence>
<dbReference type="NCBIfam" id="TIGR01726">
    <property type="entry name" value="HEQRo_perm_3TM"/>
    <property type="match status" value="1"/>
</dbReference>
<evidence type="ECO:0000313" key="14">
    <source>
        <dbReference type="Proteomes" id="UP000229523"/>
    </source>
</evidence>
<reference evidence="13 14" key="1">
    <citation type="journal article" date="2018" name="Front. Microbiol.">
        <title>Description and Comparative Genomics of Macrococcus caseolyticus subsp. hominis subsp. nov., Macrococcus goetzii sp. nov., Macrococcus epidermidis sp. nov., and Macrococcus bohemicus sp. nov., Novel Macrococci From Human Clinical Material With Virulence Potential and Suspected Uptake of Foreign DNA by Natural Transformation.</title>
        <authorList>
            <person name="Maslanova I."/>
            <person name="Wertheimer Z."/>
            <person name="Sedlacek I."/>
            <person name="Svec P."/>
            <person name="Indrakova A."/>
            <person name="Kovarovic V."/>
            <person name="Schumann P."/>
            <person name="Sproer C."/>
            <person name="Kralova S."/>
            <person name="Sedo O."/>
            <person name="Kristofova L."/>
            <person name="Vrbovska V."/>
            <person name="Fuzik T."/>
            <person name="Petras P."/>
            <person name="Zdrahal Z."/>
            <person name="Ruzickova V."/>
            <person name="Doskar J."/>
            <person name="Pantucek R."/>
        </authorList>
    </citation>
    <scope>NUCLEOTIDE SEQUENCE [LARGE SCALE GENOMIC DNA]</scope>
    <source>
        <strain evidence="13 14">CCM 4927</strain>
    </source>
</reference>
<comment type="similarity">
    <text evidence="2">Belongs to the binding-protein-dependent transport system permease family. HisMQ subfamily.</text>
</comment>
<evidence type="ECO:0000256" key="6">
    <source>
        <dbReference type="ARBA" id="ARBA00022692"/>
    </source>
</evidence>
<feature type="domain" description="ABC transmembrane type-1" evidence="12">
    <location>
        <begin position="294"/>
        <end position="483"/>
    </location>
</feature>
<dbReference type="Gene3D" id="1.10.3720.10">
    <property type="entry name" value="MetI-like"/>
    <property type="match status" value="1"/>
</dbReference>
<dbReference type="PANTHER" id="PTHR30614:SF20">
    <property type="entry name" value="GLUTAMINE TRANSPORT SYSTEM PERMEASE PROTEIN GLNP"/>
    <property type="match status" value="1"/>
</dbReference>
<dbReference type="Proteomes" id="UP000229523">
    <property type="component" value="Unassembled WGS sequence"/>
</dbReference>
<evidence type="ECO:0000259" key="12">
    <source>
        <dbReference type="PROSITE" id="PS50928"/>
    </source>
</evidence>
<dbReference type="SUPFAM" id="SSF53850">
    <property type="entry name" value="Periplasmic binding protein-like II"/>
    <property type="match status" value="1"/>
</dbReference>
<dbReference type="SUPFAM" id="SSF161098">
    <property type="entry name" value="MetI-like"/>
    <property type="match status" value="1"/>
</dbReference>
<dbReference type="CDD" id="cd13620">
    <property type="entry name" value="PBP2_GltS"/>
    <property type="match status" value="1"/>
</dbReference>
<dbReference type="CDD" id="cd06261">
    <property type="entry name" value="TM_PBP2"/>
    <property type="match status" value="1"/>
</dbReference>
<dbReference type="EMBL" id="MJBI02000006">
    <property type="protein sequence ID" value="RAI79637.1"/>
    <property type="molecule type" value="Genomic_DNA"/>
</dbReference>
<dbReference type="FunFam" id="1.10.3720.10:FF:000033">
    <property type="entry name" value="Polar amino acid ABC transporter permease"/>
    <property type="match status" value="1"/>
</dbReference>
<comment type="caution">
    <text evidence="13">The sequence shown here is derived from an EMBL/GenBank/DDBJ whole genome shotgun (WGS) entry which is preliminary data.</text>
</comment>
<proteinExistence type="inferred from homology"/>
<dbReference type="GO" id="GO:0006865">
    <property type="term" value="P:amino acid transport"/>
    <property type="evidence" value="ECO:0007669"/>
    <property type="project" value="UniProtKB-KW"/>
</dbReference>
<dbReference type="PROSITE" id="PS50928">
    <property type="entry name" value="ABC_TM1"/>
    <property type="match status" value="1"/>
</dbReference>
<evidence type="ECO:0000256" key="7">
    <source>
        <dbReference type="ARBA" id="ARBA00022970"/>
    </source>
</evidence>
<dbReference type="Gene3D" id="3.40.190.10">
    <property type="entry name" value="Periplasmic binding protein-like II"/>
    <property type="match status" value="2"/>
</dbReference>
<dbReference type="SMART" id="SM00062">
    <property type="entry name" value="PBPb"/>
    <property type="match status" value="1"/>
</dbReference>
<evidence type="ECO:0000256" key="2">
    <source>
        <dbReference type="ARBA" id="ARBA00010072"/>
    </source>
</evidence>
<keyword evidence="6 11" id="KW-0812">Transmembrane</keyword>
<keyword evidence="9" id="KW-0406">Ion transport</keyword>
<protein>
    <submittedName>
        <fullName evidence="13">ABC transporter permease subunit</fullName>
    </submittedName>
</protein>
<dbReference type="Pfam" id="PF00528">
    <property type="entry name" value="BPD_transp_1"/>
    <property type="match status" value="1"/>
</dbReference>
<dbReference type="GO" id="GO:0015675">
    <property type="term" value="P:nickel cation transport"/>
    <property type="evidence" value="ECO:0007669"/>
    <property type="project" value="UniProtKB-KW"/>
</dbReference>
<dbReference type="PANTHER" id="PTHR30614">
    <property type="entry name" value="MEMBRANE COMPONENT OF AMINO ACID ABC TRANSPORTER"/>
    <property type="match status" value="1"/>
</dbReference>
<dbReference type="Pfam" id="PF00497">
    <property type="entry name" value="SBP_bac_3"/>
    <property type="match status" value="1"/>
</dbReference>
<feature type="transmembrane region" description="Helical" evidence="11">
    <location>
        <begin position="357"/>
        <end position="380"/>
    </location>
</feature>
<dbReference type="InterPro" id="IPR010065">
    <property type="entry name" value="AA_ABC_transptr_permease_3TM"/>
</dbReference>
<dbReference type="InterPro" id="IPR043429">
    <property type="entry name" value="ArtM/GltK/GlnP/TcyL/YhdX-like"/>
</dbReference>
<dbReference type="InterPro" id="IPR001320">
    <property type="entry name" value="Iontro_rcpt_C"/>
</dbReference>
<dbReference type="SMART" id="SM00079">
    <property type="entry name" value="PBPe"/>
    <property type="match status" value="1"/>
</dbReference>
<sequence>MYNKFYLKEGKSLSFKKLLSYLILIVMIATITPFTAHAKIDQYDTIKKNGVLRVGLSADYAPYEFEKTVNGKREYAGIDIELSKKLAKDLGVELKIVNMQFDSLLGALKTGKIDVIISGMSPTPERKKEVDFSDYYMHVQQRMIIQKKDAKKLKSIEDFKGKNIGVQKQTTQEELAKTEIPDANVTSLTRVPEIIMSLNTGKIDGVVLEGPVGEAYLSQNTNLAFSDMQFADENKGTAIALPKDSPKLLDALNKTIKEVEDKGLMKGYKDKANEAMFDEGSFFSKYGSFFIQGIGATILISLIGVILGSIFGGILAFMKLSKNIILKTLSWIYIEFIRGTPLLVQVFLVYFGTTAVLGIDLSAFICGAIALVINCAAYIAEIIRAGINAVDKGQTEAARSLGLSHAQTMNKVVMPQAIKNILPALGNEFVTVIKESSIVSVIGVSELMFNAQVVQGASFDPFTPLLIAAVVYFILTFALSRVMNVFERRMRVSD</sequence>
<keyword evidence="5" id="KW-0533">Nickel</keyword>
<keyword evidence="4" id="KW-1003">Cell membrane</keyword>
<evidence type="ECO:0000256" key="10">
    <source>
        <dbReference type="ARBA" id="ARBA00023136"/>
    </source>
</evidence>
<dbReference type="AlphaFoldDB" id="A0A2G5NW69"/>